<keyword evidence="2" id="KW-0012">Acyltransferase</keyword>
<dbReference type="RefSeq" id="WP_369061251.1">
    <property type="nucleotide sequence ID" value="NZ_CP158375.1"/>
</dbReference>
<dbReference type="Pfam" id="PF04028">
    <property type="entry name" value="DUF374"/>
    <property type="match status" value="1"/>
</dbReference>
<sequence>MRPLRNPVVVAVLSAIFAAYLRFVFATLRWTREGQENADAVAAERGEKGVIICFWHARIPLSPAAWKQGPDRQPVRALISHSSDGEFIARAVGHIGFPAIRGSSKKKTDPAKNKGGEQAFRDMIKWVQGRGGVAVTPDGPRGPAEVMQLGVVSLARFTGAPVLMLGLACRPCLRLGTWDGTVLPLPFGRGAIVWEGPFEAPRAAEPQALADDWGRRLTAVTERAEALLAKQP</sequence>
<dbReference type="EMBL" id="CP158375">
    <property type="protein sequence ID" value="XDO97802.1"/>
    <property type="molecule type" value="Genomic_DNA"/>
</dbReference>
<name>A0AB39KV05_9CAUL</name>
<gene>
    <name evidence="2" type="ORF">ABOZ73_05115</name>
</gene>
<dbReference type="CDD" id="cd07983">
    <property type="entry name" value="LPLAT_DUF374-like"/>
    <property type="match status" value="1"/>
</dbReference>
<keyword evidence="2" id="KW-0808">Transferase</keyword>
<protein>
    <submittedName>
        <fullName evidence="2">Lysophospholipid acyltransferase family protein</fullName>
    </submittedName>
</protein>
<reference evidence="2" key="1">
    <citation type="submission" date="2024-06" db="EMBL/GenBank/DDBJ databases">
        <title>Caulobacter inopinatus, sp. nov.</title>
        <authorList>
            <person name="Donachie S.P."/>
        </authorList>
    </citation>
    <scope>NUCLEOTIDE SEQUENCE</scope>
    <source>
        <strain evidence="2">73W</strain>
    </source>
</reference>
<accession>A0AB39KV05</accession>
<feature type="domain" description="DUF374" evidence="1">
    <location>
        <begin position="71"/>
        <end position="144"/>
    </location>
</feature>
<evidence type="ECO:0000259" key="1">
    <source>
        <dbReference type="Pfam" id="PF04028"/>
    </source>
</evidence>
<dbReference type="InterPro" id="IPR007172">
    <property type="entry name" value="DUF374"/>
</dbReference>
<proteinExistence type="predicted"/>
<dbReference type="GO" id="GO:0016746">
    <property type="term" value="F:acyltransferase activity"/>
    <property type="evidence" value="ECO:0007669"/>
    <property type="project" value="UniProtKB-KW"/>
</dbReference>
<organism evidence="2">
    <name type="scientific">Caulobacter sp. 73W</name>
    <dbReference type="NCBI Taxonomy" id="3161137"/>
    <lineage>
        <taxon>Bacteria</taxon>
        <taxon>Pseudomonadati</taxon>
        <taxon>Pseudomonadota</taxon>
        <taxon>Alphaproteobacteria</taxon>
        <taxon>Caulobacterales</taxon>
        <taxon>Caulobacteraceae</taxon>
        <taxon>Caulobacter</taxon>
    </lineage>
</organism>
<dbReference type="AlphaFoldDB" id="A0AB39KV05"/>
<evidence type="ECO:0000313" key="2">
    <source>
        <dbReference type="EMBL" id="XDO97802.1"/>
    </source>
</evidence>